<dbReference type="EMBL" id="RRYP01011374">
    <property type="protein sequence ID" value="TNV77774.1"/>
    <property type="molecule type" value="Genomic_DNA"/>
</dbReference>
<feature type="transmembrane region" description="Helical" evidence="1">
    <location>
        <begin position="116"/>
        <end position="137"/>
    </location>
</feature>
<dbReference type="Gene3D" id="3.40.50.300">
    <property type="entry name" value="P-loop containing nucleotide triphosphate hydrolases"/>
    <property type="match status" value="1"/>
</dbReference>
<dbReference type="AlphaFoldDB" id="A0A8J8NN04"/>
<evidence type="ECO:0000313" key="2">
    <source>
        <dbReference type="EMBL" id="TNV77774.1"/>
    </source>
</evidence>
<reference evidence="2" key="1">
    <citation type="submission" date="2019-06" db="EMBL/GenBank/DDBJ databases">
        <authorList>
            <person name="Zheng W."/>
        </authorList>
    </citation>
    <scope>NUCLEOTIDE SEQUENCE</scope>
    <source>
        <strain evidence="2">QDHG01</strain>
    </source>
</reference>
<gene>
    <name evidence="2" type="ORF">FGO68_gene4270</name>
</gene>
<sequence>MARQISYEEANAFAEQKGFQYIEINSENGYNCEQLLKNAAQQIIESKQQFYHDLMGTRSGYVCTQLKQRPSTDTCKAYWRQFFAWLFIFNFFIFYYIIGQLLLGITLLIGNVVKQVIVAISMMALYGAVWALILYFMKRYREFYRENRLKFYTLYLLISAVGIWVLYYYAQRTDGSAIFYGLSIMMPVCFIIYLALIPIAKCIYLTIVIVGMRKAFKGVSKLDHPEKREGSRVEIDAEQEGLLLKH</sequence>
<proteinExistence type="predicted"/>
<comment type="caution">
    <text evidence="2">The sequence shown here is derived from an EMBL/GenBank/DDBJ whole genome shotgun (WGS) entry which is preliminary data.</text>
</comment>
<keyword evidence="1" id="KW-0812">Transmembrane</keyword>
<keyword evidence="3" id="KW-1185">Reference proteome</keyword>
<keyword evidence="1" id="KW-0472">Membrane</keyword>
<name>A0A8J8NN04_HALGN</name>
<dbReference type="InterPro" id="IPR027417">
    <property type="entry name" value="P-loop_NTPase"/>
</dbReference>
<feature type="transmembrane region" description="Helical" evidence="1">
    <location>
        <begin position="190"/>
        <end position="212"/>
    </location>
</feature>
<dbReference type="Proteomes" id="UP000785679">
    <property type="component" value="Unassembled WGS sequence"/>
</dbReference>
<feature type="transmembrane region" description="Helical" evidence="1">
    <location>
        <begin position="82"/>
        <end position="110"/>
    </location>
</feature>
<evidence type="ECO:0000256" key="1">
    <source>
        <dbReference type="SAM" id="Phobius"/>
    </source>
</evidence>
<organism evidence="2 3">
    <name type="scientific">Halteria grandinella</name>
    <dbReference type="NCBI Taxonomy" id="5974"/>
    <lineage>
        <taxon>Eukaryota</taxon>
        <taxon>Sar</taxon>
        <taxon>Alveolata</taxon>
        <taxon>Ciliophora</taxon>
        <taxon>Intramacronucleata</taxon>
        <taxon>Spirotrichea</taxon>
        <taxon>Stichotrichia</taxon>
        <taxon>Sporadotrichida</taxon>
        <taxon>Halteriidae</taxon>
        <taxon>Halteria</taxon>
    </lineage>
</organism>
<accession>A0A8J8NN04</accession>
<dbReference type="SUPFAM" id="SSF52540">
    <property type="entry name" value="P-loop containing nucleoside triphosphate hydrolases"/>
    <property type="match status" value="1"/>
</dbReference>
<evidence type="ECO:0000313" key="3">
    <source>
        <dbReference type="Proteomes" id="UP000785679"/>
    </source>
</evidence>
<feature type="transmembrane region" description="Helical" evidence="1">
    <location>
        <begin position="149"/>
        <end position="170"/>
    </location>
</feature>
<protein>
    <submittedName>
        <fullName evidence="2">Uncharacterized protein</fullName>
    </submittedName>
</protein>
<keyword evidence="1" id="KW-1133">Transmembrane helix</keyword>